<dbReference type="PRINTS" id="PR00169">
    <property type="entry name" value="KCHANNEL"/>
</dbReference>
<reference evidence="3" key="1">
    <citation type="submission" date="2022-12" db="EMBL/GenBank/DDBJ databases">
        <title>Genome assemblies of Blomia tropicalis.</title>
        <authorList>
            <person name="Cui Y."/>
        </authorList>
    </citation>
    <scope>NUCLEOTIDE SEQUENCE</scope>
    <source>
        <tissue evidence="3">Adult mites</tissue>
    </source>
</reference>
<keyword evidence="1" id="KW-0472">Membrane</keyword>
<dbReference type="EMBL" id="JAPWDV010000002">
    <property type="protein sequence ID" value="KAJ6220644.1"/>
    <property type="molecule type" value="Genomic_DNA"/>
</dbReference>
<evidence type="ECO:0000313" key="4">
    <source>
        <dbReference type="Proteomes" id="UP001142055"/>
    </source>
</evidence>
<feature type="transmembrane region" description="Helical" evidence="1">
    <location>
        <begin position="99"/>
        <end position="119"/>
    </location>
</feature>
<dbReference type="InterPro" id="IPR003937">
    <property type="entry name" value="K_chnl_volt-dep_KCNQ"/>
</dbReference>
<evidence type="ECO:0000313" key="3">
    <source>
        <dbReference type="EMBL" id="KAJ6220644.1"/>
    </source>
</evidence>
<dbReference type="Gene3D" id="1.10.287.70">
    <property type="match status" value="1"/>
</dbReference>
<dbReference type="InterPro" id="IPR013099">
    <property type="entry name" value="K_chnl_dom"/>
</dbReference>
<dbReference type="PANTHER" id="PTHR47735">
    <property type="entry name" value="POTASSIUM VOLTAGE-GATED CHANNEL SUBFAMILY KQT MEMBER 4"/>
    <property type="match status" value="1"/>
</dbReference>
<dbReference type="OMA" id="YLEYNED"/>
<dbReference type="Pfam" id="PF07885">
    <property type="entry name" value="Ion_trans_2"/>
    <property type="match status" value="1"/>
</dbReference>
<feature type="transmembrane region" description="Helical" evidence="1">
    <location>
        <begin position="258"/>
        <end position="279"/>
    </location>
</feature>
<dbReference type="GO" id="GO:0005249">
    <property type="term" value="F:voltage-gated potassium channel activity"/>
    <property type="evidence" value="ECO:0007669"/>
    <property type="project" value="InterPro"/>
</dbReference>
<accession>A0A9Q0RNC1</accession>
<evidence type="ECO:0000256" key="1">
    <source>
        <dbReference type="SAM" id="Phobius"/>
    </source>
</evidence>
<dbReference type="Proteomes" id="UP001142055">
    <property type="component" value="Chromosome 2"/>
</dbReference>
<feature type="domain" description="Potassium channel" evidence="2">
    <location>
        <begin position="265"/>
        <end position="346"/>
    </location>
</feature>
<feature type="transmembrane region" description="Helical" evidence="1">
    <location>
        <begin position="299"/>
        <end position="316"/>
    </location>
</feature>
<gene>
    <name evidence="3" type="ORF">RDWZM_006456</name>
</gene>
<name>A0A9Q0RNC1_BLOTA</name>
<comment type="caution">
    <text evidence="3">The sequence shown here is derived from an EMBL/GenBank/DDBJ whole genome shotgun (WGS) entry which is preliminary data.</text>
</comment>
<keyword evidence="4" id="KW-1185">Reference proteome</keyword>
<protein>
    <recommendedName>
        <fullName evidence="2">Potassium channel domain-containing protein</fullName>
    </recommendedName>
</protein>
<keyword evidence="1" id="KW-1133">Transmembrane helix</keyword>
<feature type="transmembrane region" description="Helical" evidence="1">
    <location>
        <begin position="190"/>
        <end position="211"/>
    </location>
</feature>
<dbReference type="AlphaFoldDB" id="A0A9Q0RNC1"/>
<organism evidence="3 4">
    <name type="scientific">Blomia tropicalis</name>
    <name type="common">Mite</name>
    <dbReference type="NCBI Taxonomy" id="40697"/>
    <lineage>
        <taxon>Eukaryota</taxon>
        <taxon>Metazoa</taxon>
        <taxon>Ecdysozoa</taxon>
        <taxon>Arthropoda</taxon>
        <taxon>Chelicerata</taxon>
        <taxon>Arachnida</taxon>
        <taxon>Acari</taxon>
        <taxon>Acariformes</taxon>
        <taxon>Sarcoptiformes</taxon>
        <taxon>Astigmata</taxon>
        <taxon>Glycyphagoidea</taxon>
        <taxon>Echimyopodidae</taxon>
        <taxon>Blomia</taxon>
    </lineage>
</organism>
<dbReference type="SUPFAM" id="SSF81324">
    <property type="entry name" value="Voltage-gated potassium channels"/>
    <property type="match status" value="1"/>
</dbReference>
<proteinExistence type="predicted"/>
<evidence type="ECO:0000259" key="2">
    <source>
        <dbReference type="Pfam" id="PF07885"/>
    </source>
</evidence>
<keyword evidence="1" id="KW-0812">Transmembrane</keyword>
<sequence length="552" mass="64585">MKVVIQSRLDLAILQHRQVQPKTRPTPLETLFHTPEQYFRKQPESAPQSPSVHSRHHNIFNMDTESNPSIGSSSKDSRSNEIQKWLYDSLNHPSNPLAIFYHLVLSLLFLIYIFLVFFTDRTTWQQYCKPIGRPSTSVSNLKTTFERSLLVYFVLCEYLVRFYAARSQPYYEGLPLWRCIIRYHSKLAHLFDLTIVICGVIAATCRIPLPLDFTQDVYALIVLRGLHRLFNVAQWAAVHARHSPWSLMAEVFQEQGSLLFGIFYLETLLVFCMAYFVFLAETHSVEQTDQVTIKNMADALYWSSITLLTIGYGDKAPVTIIGKAITSFGIMLGLGLFALPSGIIATSLAIKLNEQDQIRTRSERRTLAAILIQRFWRFERRRHRFALAELIIETHRQPESYQTAEPSSSSTTTIDQPTDQLKLRIDMELFENLEHLVSRKIEFIQTQFLDIIKIQLARKKFIDLLKRNNRMIMQSNSNRHLIKQHWLEHRQLTEILEMMHTRLDRYVQMDMHPNYKMSFEGMEKTLERINQRLKEQKTLLKKLNPISCVEMK</sequence>
<dbReference type="GO" id="GO:0008076">
    <property type="term" value="C:voltage-gated potassium channel complex"/>
    <property type="evidence" value="ECO:0007669"/>
    <property type="project" value="TreeGrafter"/>
</dbReference>
<dbReference type="PANTHER" id="PTHR47735:SF9">
    <property type="entry name" value="POTASSIUM VOLTAGE-GATED CHANNEL SUBFAMILY KQT MEMBER 4-LIKE ISOFORM X1"/>
    <property type="match status" value="1"/>
</dbReference>
<feature type="transmembrane region" description="Helical" evidence="1">
    <location>
        <begin position="328"/>
        <end position="350"/>
    </location>
</feature>